<keyword evidence="2 4" id="KW-0862">Zinc</keyword>
<dbReference type="RefSeq" id="WP_238313592.1">
    <property type="nucleotide sequence ID" value="NZ_BPQH01000011.1"/>
</dbReference>
<dbReference type="InterPro" id="IPR011032">
    <property type="entry name" value="GroES-like_sf"/>
</dbReference>
<keyword evidence="7" id="KW-1185">Reference proteome</keyword>
<evidence type="ECO:0000256" key="2">
    <source>
        <dbReference type="ARBA" id="ARBA00022833"/>
    </source>
</evidence>
<evidence type="ECO:0000313" key="7">
    <source>
        <dbReference type="Proteomes" id="UP001055167"/>
    </source>
</evidence>
<dbReference type="PANTHER" id="PTHR43401:SF2">
    <property type="entry name" value="L-THREONINE 3-DEHYDROGENASE"/>
    <property type="match status" value="1"/>
</dbReference>
<keyword evidence="3" id="KW-0560">Oxidoreductase</keyword>
<reference evidence="6" key="2">
    <citation type="submission" date="2021-08" db="EMBL/GenBank/DDBJ databases">
        <authorList>
            <person name="Tani A."/>
            <person name="Ola A."/>
            <person name="Ogura Y."/>
            <person name="Katsura K."/>
            <person name="Hayashi T."/>
        </authorList>
    </citation>
    <scope>NUCLEOTIDE SEQUENCE</scope>
    <source>
        <strain evidence="6">KCTC 52305</strain>
    </source>
</reference>
<dbReference type="PANTHER" id="PTHR43401">
    <property type="entry name" value="L-THREONINE 3-DEHYDROGENASE"/>
    <property type="match status" value="1"/>
</dbReference>
<dbReference type="Pfam" id="PF08240">
    <property type="entry name" value="ADH_N"/>
    <property type="match status" value="1"/>
</dbReference>
<evidence type="ECO:0000256" key="3">
    <source>
        <dbReference type="ARBA" id="ARBA00023002"/>
    </source>
</evidence>
<feature type="domain" description="Enoyl reductase (ER)" evidence="5">
    <location>
        <begin position="12"/>
        <end position="340"/>
    </location>
</feature>
<dbReference type="InterPro" id="IPR013154">
    <property type="entry name" value="ADH-like_N"/>
</dbReference>
<dbReference type="Pfam" id="PF00107">
    <property type="entry name" value="ADH_zinc_N"/>
    <property type="match status" value="1"/>
</dbReference>
<dbReference type="Gene3D" id="3.90.180.10">
    <property type="entry name" value="Medium-chain alcohol dehydrogenases, catalytic domain"/>
    <property type="match status" value="1"/>
</dbReference>
<dbReference type="Proteomes" id="UP001055167">
    <property type="component" value="Unassembled WGS sequence"/>
</dbReference>
<evidence type="ECO:0000256" key="4">
    <source>
        <dbReference type="RuleBase" id="RU361277"/>
    </source>
</evidence>
<sequence>MLALRKSAAAFGLDLAQVAPPAAPGPGQVTVAVAAAGICGSDLHAYAWTPGYGFMARALPVTLGHEFAGRVREVGAGVTDLARGDPVTCWPTVTCGACPACRAGRPQECRDRAIVGLHRDGAFAEAVVVPARNCRRLPDGLPLDVAALAEPLAVAVNAVDVAEVRPGDRVVVLGPGPIGLGIAWVAQDRGAAVLLAGLDDEVRLAKARQIGIARCVDLGDETLEEAVSRLLGGPPDRVIEATGAARSVTDGLALLRPGGILVAAGIHSGALTLDLTAFVRSRTQLRAAHDTTARALDEAIRLLSDHAEALGRLITHRRPLAEGVAAFELARSRRAVKVMLVPGGPEGEA</sequence>
<dbReference type="InterPro" id="IPR036291">
    <property type="entry name" value="NAD(P)-bd_dom_sf"/>
</dbReference>
<dbReference type="EMBL" id="BPQH01000011">
    <property type="protein sequence ID" value="GJD50859.1"/>
    <property type="molecule type" value="Genomic_DNA"/>
</dbReference>
<organism evidence="6 7">
    <name type="scientific">Methylobacterium crusticola</name>
    <dbReference type="NCBI Taxonomy" id="1697972"/>
    <lineage>
        <taxon>Bacteria</taxon>
        <taxon>Pseudomonadati</taxon>
        <taxon>Pseudomonadota</taxon>
        <taxon>Alphaproteobacteria</taxon>
        <taxon>Hyphomicrobiales</taxon>
        <taxon>Methylobacteriaceae</taxon>
        <taxon>Methylobacterium</taxon>
    </lineage>
</organism>
<dbReference type="InterPro" id="IPR013149">
    <property type="entry name" value="ADH-like_C"/>
</dbReference>
<dbReference type="SUPFAM" id="SSF50129">
    <property type="entry name" value="GroES-like"/>
    <property type="match status" value="1"/>
</dbReference>
<evidence type="ECO:0000313" key="6">
    <source>
        <dbReference type="EMBL" id="GJD50859.1"/>
    </source>
</evidence>
<dbReference type="InterPro" id="IPR050129">
    <property type="entry name" value="Zn_alcohol_dh"/>
</dbReference>
<dbReference type="InterPro" id="IPR020843">
    <property type="entry name" value="ER"/>
</dbReference>
<dbReference type="PROSITE" id="PS00059">
    <property type="entry name" value="ADH_ZINC"/>
    <property type="match status" value="1"/>
</dbReference>
<accession>A0ABQ4R142</accession>
<evidence type="ECO:0000256" key="1">
    <source>
        <dbReference type="ARBA" id="ARBA00022723"/>
    </source>
</evidence>
<comment type="caution">
    <text evidence="6">The sequence shown here is derived from an EMBL/GenBank/DDBJ whole genome shotgun (WGS) entry which is preliminary data.</text>
</comment>
<gene>
    <name evidence="6" type="primary">tdh_1</name>
    <name evidence="6" type="ORF">OPKNFCMD_3607</name>
</gene>
<proteinExistence type="inferred from homology"/>
<dbReference type="InterPro" id="IPR002328">
    <property type="entry name" value="ADH_Zn_CS"/>
</dbReference>
<evidence type="ECO:0000259" key="5">
    <source>
        <dbReference type="SMART" id="SM00829"/>
    </source>
</evidence>
<dbReference type="Gene3D" id="3.40.50.720">
    <property type="entry name" value="NAD(P)-binding Rossmann-like Domain"/>
    <property type="match status" value="1"/>
</dbReference>
<name>A0ABQ4R142_9HYPH</name>
<keyword evidence="1 4" id="KW-0479">Metal-binding</keyword>
<dbReference type="SUPFAM" id="SSF51735">
    <property type="entry name" value="NAD(P)-binding Rossmann-fold domains"/>
    <property type="match status" value="1"/>
</dbReference>
<comment type="cofactor">
    <cofactor evidence="4">
        <name>Zn(2+)</name>
        <dbReference type="ChEBI" id="CHEBI:29105"/>
    </cofactor>
</comment>
<reference evidence="6" key="1">
    <citation type="journal article" date="2021" name="Front. Microbiol.">
        <title>Comprehensive Comparative Genomics and Phenotyping of Methylobacterium Species.</title>
        <authorList>
            <person name="Alessa O."/>
            <person name="Ogura Y."/>
            <person name="Fujitani Y."/>
            <person name="Takami H."/>
            <person name="Hayashi T."/>
            <person name="Sahin N."/>
            <person name="Tani A."/>
        </authorList>
    </citation>
    <scope>NUCLEOTIDE SEQUENCE</scope>
    <source>
        <strain evidence="6">KCTC 52305</strain>
    </source>
</reference>
<comment type="similarity">
    <text evidence="4">Belongs to the zinc-containing alcohol dehydrogenase family.</text>
</comment>
<dbReference type="SMART" id="SM00829">
    <property type="entry name" value="PKS_ER"/>
    <property type="match status" value="1"/>
</dbReference>
<protein>
    <submittedName>
        <fullName evidence="6">L-threonine 3-dehydrogenase</fullName>
    </submittedName>
</protein>